<reference evidence="5" key="1">
    <citation type="submission" date="2022-11" db="UniProtKB">
        <authorList>
            <consortium name="WormBaseParasite"/>
        </authorList>
    </citation>
    <scope>IDENTIFICATION</scope>
</reference>
<feature type="region of interest" description="Disordered" evidence="1">
    <location>
        <begin position="424"/>
        <end position="455"/>
    </location>
</feature>
<keyword evidence="2" id="KW-1133">Transmembrane helix</keyword>
<name>A0A914HQV7_GLORO</name>
<organism evidence="4 5">
    <name type="scientific">Globodera rostochiensis</name>
    <name type="common">Golden nematode worm</name>
    <name type="synonym">Heterodera rostochiensis</name>
    <dbReference type="NCBI Taxonomy" id="31243"/>
    <lineage>
        <taxon>Eukaryota</taxon>
        <taxon>Metazoa</taxon>
        <taxon>Ecdysozoa</taxon>
        <taxon>Nematoda</taxon>
        <taxon>Chromadorea</taxon>
        <taxon>Rhabditida</taxon>
        <taxon>Tylenchina</taxon>
        <taxon>Tylenchomorpha</taxon>
        <taxon>Tylenchoidea</taxon>
        <taxon>Heteroderidae</taxon>
        <taxon>Heteroderinae</taxon>
        <taxon>Globodera</taxon>
    </lineage>
</organism>
<feature type="compositionally biased region" description="Basic and acidic residues" evidence="1">
    <location>
        <begin position="434"/>
        <end position="455"/>
    </location>
</feature>
<dbReference type="Proteomes" id="UP000887572">
    <property type="component" value="Unplaced"/>
</dbReference>
<proteinExistence type="predicted"/>
<feature type="compositionally biased region" description="Acidic residues" evidence="1">
    <location>
        <begin position="282"/>
        <end position="294"/>
    </location>
</feature>
<feature type="chain" id="PRO_5036778732" evidence="3">
    <location>
        <begin position="35"/>
        <end position="547"/>
    </location>
</feature>
<keyword evidence="2" id="KW-0812">Transmembrane</keyword>
<keyword evidence="2" id="KW-0472">Membrane</keyword>
<accession>A0A914HQV7</accession>
<dbReference type="AlphaFoldDB" id="A0A914HQV7"/>
<keyword evidence="3" id="KW-0732">Signal</keyword>
<protein>
    <submittedName>
        <fullName evidence="5">Uncharacterized protein</fullName>
    </submittedName>
</protein>
<feature type="region of interest" description="Disordered" evidence="1">
    <location>
        <begin position="268"/>
        <end position="294"/>
    </location>
</feature>
<feature type="region of interest" description="Disordered" evidence="1">
    <location>
        <begin position="356"/>
        <end position="387"/>
    </location>
</feature>
<evidence type="ECO:0000313" key="5">
    <source>
        <dbReference type="WBParaSite" id="Gr19_v10_g2867.t1"/>
    </source>
</evidence>
<evidence type="ECO:0000256" key="3">
    <source>
        <dbReference type="SAM" id="SignalP"/>
    </source>
</evidence>
<evidence type="ECO:0000313" key="4">
    <source>
        <dbReference type="Proteomes" id="UP000887572"/>
    </source>
</evidence>
<feature type="transmembrane region" description="Helical" evidence="2">
    <location>
        <begin position="468"/>
        <end position="486"/>
    </location>
</feature>
<dbReference type="WBParaSite" id="Gr19_v10_g2867.t1">
    <property type="protein sequence ID" value="Gr19_v10_g2867.t1"/>
    <property type="gene ID" value="Gr19_v10_g2867"/>
</dbReference>
<evidence type="ECO:0000256" key="1">
    <source>
        <dbReference type="SAM" id="MobiDB-lite"/>
    </source>
</evidence>
<evidence type="ECO:0000256" key="2">
    <source>
        <dbReference type="SAM" id="Phobius"/>
    </source>
</evidence>
<sequence>MLQSYRTPQRKQSTTVSSLLPLTVILLLFCLVAAKSDQSDCVEVICPLEEGGTALRLVDNADLGEGKKCEHCEQCTRNGYSVCVQPVQLNSSAPNPPTLSGCECAHSGPNVRLEDAKVAKSSAHKSSAAVFECRLPVSKGRPKSGLRPNSGEGLFRLCFSSSAIRKMSKPEAKSNVEYGMGKTSDLLVTIEQFWLSDYWKALKPTELHLFYVFPVAKEANCEGKVMVPNVDDLLWINAGKSKEEVAKLNSFWLCKTFLEIHMDGEETANIGGAPEGLPEGPPEAEDDYAGEEEDTPPEVLFERNVFAGAEKVRLFFEVTVRRENQLKLMSAGKVKFESRKSQVQSDPLDFKLDVEQPNKHQKINGSTEQRAASSAAGTGGRHNPPRVDRVGIEQRKTTIERIITNASAGRFHCRAGTSRLSANVPFPLNGTPVKNRESGDEEKRLNPIEPEQREHAGEEEEWQLLRNVLLISLLSIAVLFGFALCYKKRLCCCGRSSHGERNGKTRSINGKEYRETGQRLALFEFKSEINRRNERMFGSFPIYVIVQ</sequence>
<keyword evidence="4" id="KW-1185">Reference proteome</keyword>
<feature type="signal peptide" evidence="3">
    <location>
        <begin position="1"/>
        <end position="34"/>
    </location>
</feature>